<dbReference type="EMBL" id="JAMZFT010000001">
    <property type="protein sequence ID" value="MCP1335550.1"/>
    <property type="molecule type" value="Genomic_DNA"/>
</dbReference>
<comment type="caution">
    <text evidence="1">The sequence shown here is derived from an EMBL/GenBank/DDBJ whole genome shotgun (WGS) entry which is preliminary data.</text>
</comment>
<evidence type="ECO:0000313" key="2">
    <source>
        <dbReference type="Proteomes" id="UP001055804"/>
    </source>
</evidence>
<dbReference type="RefSeq" id="WP_269331491.1">
    <property type="nucleotide sequence ID" value="NZ_JAMZFT010000001.1"/>
</dbReference>
<keyword evidence="2" id="KW-1185">Reference proteome</keyword>
<reference evidence="1" key="1">
    <citation type="submission" date="2022-06" db="EMBL/GenBank/DDBJ databases">
        <title>Isolation and Genomics of Futiania mangrovii gen. nov., sp. nov., a Rare and Metabolically-versatile member in the Class Alphaproteobacteria.</title>
        <authorList>
            <person name="Liu L."/>
            <person name="Huang W.-C."/>
            <person name="Pan J."/>
            <person name="Li J."/>
            <person name="Huang Y."/>
            <person name="Du H."/>
            <person name="Liu Y."/>
            <person name="Li M."/>
        </authorList>
    </citation>
    <scope>NUCLEOTIDE SEQUENCE</scope>
    <source>
        <strain evidence="1">FT118</strain>
    </source>
</reference>
<gene>
    <name evidence="1" type="ORF">NJQ99_03925</name>
</gene>
<accession>A0A9J6PBJ6</accession>
<dbReference type="Proteomes" id="UP001055804">
    <property type="component" value="Unassembled WGS sequence"/>
</dbReference>
<dbReference type="AlphaFoldDB" id="A0A9J6PBJ6"/>
<organism evidence="1 2">
    <name type="scientific">Futiania mangrovi</name>
    <dbReference type="NCBI Taxonomy" id="2959716"/>
    <lineage>
        <taxon>Bacteria</taxon>
        <taxon>Pseudomonadati</taxon>
        <taxon>Pseudomonadota</taxon>
        <taxon>Alphaproteobacteria</taxon>
        <taxon>Futianiales</taxon>
        <taxon>Futianiaceae</taxon>
        <taxon>Futiania</taxon>
    </lineage>
</organism>
<sequence length="225" mass="23766">MSEGFDDRLYGGIQANTYLGKLGLHGEVAGALREEDAAYGAAGLSYALTPEIRAKAMVGTSTSNDSIYPQFLAHGSLEITAATGLVLRPAVTYRDYRNDVEETTVGADLTKYFSPFADGGYLVGQVKGNVSFVSPGSNTGWETGAALTYVTRDGHSAGAEVFGGTMAYDNTVGLSSVSIENDFFGVRPKVGYRLSDATELFVQGEFIDTDAYDVIGGLAGIKVTY</sequence>
<proteinExistence type="predicted"/>
<evidence type="ECO:0000313" key="1">
    <source>
        <dbReference type="EMBL" id="MCP1335550.1"/>
    </source>
</evidence>
<protein>
    <submittedName>
        <fullName evidence="1">Uncharacterized protein</fullName>
    </submittedName>
</protein>
<name>A0A9J6PBJ6_9PROT</name>